<comment type="caution">
    <text evidence="1">The sequence shown here is derived from an EMBL/GenBank/DDBJ whole genome shotgun (WGS) entry which is preliminary data.</text>
</comment>
<organism evidence="1 2">
    <name type="scientific">Tanacetum coccineum</name>
    <dbReference type="NCBI Taxonomy" id="301880"/>
    <lineage>
        <taxon>Eukaryota</taxon>
        <taxon>Viridiplantae</taxon>
        <taxon>Streptophyta</taxon>
        <taxon>Embryophyta</taxon>
        <taxon>Tracheophyta</taxon>
        <taxon>Spermatophyta</taxon>
        <taxon>Magnoliopsida</taxon>
        <taxon>eudicotyledons</taxon>
        <taxon>Gunneridae</taxon>
        <taxon>Pentapetalae</taxon>
        <taxon>asterids</taxon>
        <taxon>campanulids</taxon>
        <taxon>Asterales</taxon>
        <taxon>Asteraceae</taxon>
        <taxon>Asteroideae</taxon>
        <taxon>Anthemideae</taxon>
        <taxon>Anthemidinae</taxon>
        <taxon>Tanacetum</taxon>
    </lineage>
</organism>
<name>A0ABQ5GL05_9ASTR</name>
<accession>A0ABQ5GL05</accession>
<evidence type="ECO:0000313" key="1">
    <source>
        <dbReference type="EMBL" id="GJT76296.1"/>
    </source>
</evidence>
<dbReference type="Proteomes" id="UP001151760">
    <property type="component" value="Unassembled WGS sequence"/>
</dbReference>
<keyword evidence="2" id="KW-1185">Reference proteome</keyword>
<protein>
    <submittedName>
        <fullName evidence="1">Uncharacterized protein</fullName>
    </submittedName>
</protein>
<proteinExistence type="predicted"/>
<gene>
    <name evidence="1" type="ORF">Tco_1043021</name>
</gene>
<reference evidence="1" key="1">
    <citation type="journal article" date="2022" name="Int. J. Mol. Sci.">
        <title>Draft Genome of Tanacetum Coccineum: Genomic Comparison of Closely Related Tanacetum-Family Plants.</title>
        <authorList>
            <person name="Yamashiro T."/>
            <person name="Shiraishi A."/>
            <person name="Nakayama K."/>
            <person name="Satake H."/>
        </authorList>
    </citation>
    <scope>NUCLEOTIDE SEQUENCE</scope>
</reference>
<dbReference type="EMBL" id="BQNB010018611">
    <property type="protein sequence ID" value="GJT76296.1"/>
    <property type="molecule type" value="Genomic_DNA"/>
</dbReference>
<sequence length="259" mass="29663">MLMWENNVDKQNLPILSVTVPENAGILRNMIDRATADELIQLTDNSLGLVDKPLWQGPYTVLRKALDGLQKRSDVLISAGYDEKHLKEVKKDLSILSDGTIHMGLGIEGDKLVSWMSKKQDCTAMSSAEAEYVALSASSIASHAPVTALPYQALLTSVSCSSKTQVENRYIEFVFVDWEYSIWTEMFTKAFRRKVLVSRRRIGMRWVDSANWRVKELNRKCMDKRVKRMKPSQNFKQKGRYICCQNNDDCDIDDDIMRQ</sequence>
<evidence type="ECO:0000313" key="2">
    <source>
        <dbReference type="Proteomes" id="UP001151760"/>
    </source>
</evidence>
<reference evidence="1" key="2">
    <citation type="submission" date="2022-01" db="EMBL/GenBank/DDBJ databases">
        <authorList>
            <person name="Yamashiro T."/>
            <person name="Shiraishi A."/>
            <person name="Satake H."/>
            <person name="Nakayama K."/>
        </authorList>
    </citation>
    <scope>NUCLEOTIDE SEQUENCE</scope>
</reference>